<evidence type="ECO:0000313" key="2">
    <source>
        <dbReference type="Proteomes" id="UP000017973"/>
    </source>
</evidence>
<evidence type="ECO:0000313" key="1">
    <source>
        <dbReference type="EMBL" id="EST55717.1"/>
    </source>
</evidence>
<comment type="caution">
    <text evidence="1">The sequence shown here is derived from an EMBL/GenBank/DDBJ whole genome shotgun (WGS) entry which is preliminary data.</text>
</comment>
<organism evidence="1 2">
    <name type="scientific">Brevibacillus panacihumi W25</name>
    <dbReference type="NCBI Taxonomy" id="1408254"/>
    <lineage>
        <taxon>Bacteria</taxon>
        <taxon>Bacillati</taxon>
        <taxon>Bacillota</taxon>
        <taxon>Bacilli</taxon>
        <taxon>Bacillales</taxon>
        <taxon>Paenibacillaceae</taxon>
        <taxon>Brevibacillus</taxon>
    </lineage>
</organism>
<proteinExistence type="predicted"/>
<keyword evidence="2" id="KW-1185">Reference proteome</keyword>
<protein>
    <submittedName>
        <fullName evidence="1">Uncharacterized protein</fullName>
    </submittedName>
</protein>
<reference evidence="1 2" key="1">
    <citation type="journal article" date="2014" name="Genome Announc.">
        <title>Draft Genome Sequence of Brevibacillus panacihumi Strain W25, a Halotolerant Hydrocarbon-Degrading Bacterium.</title>
        <authorList>
            <person name="Wang X."/>
            <person name="Jin D."/>
            <person name="Zhou L."/>
            <person name="Wu L."/>
            <person name="An W."/>
            <person name="Chen Y."/>
            <person name="Zhao L."/>
        </authorList>
    </citation>
    <scope>NUCLEOTIDE SEQUENCE [LARGE SCALE GENOMIC DNA]</scope>
    <source>
        <strain evidence="1 2">W25</strain>
    </source>
</reference>
<dbReference type="EMBL" id="AYJU01000003">
    <property type="protein sequence ID" value="EST55717.1"/>
    <property type="molecule type" value="Genomic_DNA"/>
</dbReference>
<accession>V6MBV5</accession>
<dbReference type="Proteomes" id="UP000017973">
    <property type="component" value="Unassembled WGS sequence"/>
</dbReference>
<dbReference type="HOGENOM" id="CLU_3096366_0_0_9"/>
<name>V6MBV5_9BACL</name>
<dbReference type="AlphaFoldDB" id="V6MBV5"/>
<sequence length="51" mass="5725">MRTAAATASSLNQHGIFLTFIVPGSHVPAFEFVYLQFFQVFFEIVHCLPPP</sequence>
<gene>
    <name evidence="1" type="ORF">T458_07480</name>
</gene>